<dbReference type="EMBL" id="FNGE01000079">
    <property type="protein sequence ID" value="SDM00969.1"/>
    <property type="molecule type" value="Genomic_DNA"/>
</dbReference>
<gene>
    <name evidence="2" type="ORF">SAMN04487971_1792</name>
</gene>
<evidence type="ECO:0000313" key="3">
    <source>
        <dbReference type="Proteomes" id="UP000199555"/>
    </source>
</evidence>
<evidence type="ECO:0000259" key="1">
    <source>
        <dbReference type="Pfam" id="PF21834"/>
    </source>
</evidence>
<evidence type="ECO:0000313" key="2">
    <source>
        <dbReference type="EMBL" id="SDM00969.1"/>
    </source>
</evidence>
<dbReference type="OrthoDB" id="7867504at2"/>
<dbReference type="RefSeq" id="WP_090757609.1">
    <property type="nucleotide sequence ID" value="NZ_FNGE01000079.1"/>
</dbReference>
<dbReference type="AlphaFoldDB" id="A0A1G9PQJ8"/>
<sequence length="92" mass="10370">MPRYFFHVIDGREIRDEEGIELPNIYVAQAEAICLCGEVLRDMGGRFWNGTEWRLEVEDEQAQVLFVLHFSAEERLSQPDADPGPASGSSDG</sequence>
<feature type="domain" description="DUF6894" evidence="1">
    <location>
        <begin position="3"/>
        <end position="71"/>
    </location>
</feature>
<name>A0A1G9PQJ8_9RHOB</name>
<accession>A0A1G9PQJ8</accession>
<proteinExistence type="predicted"/>
<dbReference type="InterPro" id="IPR054189">
    <property type="entry name" value="DUF6894"/>
</dbReference>
<organism evidence="2 3">
    <name type="scientific">Paracoccus chinensis</name>
    <dbReference type="NCBI Taxonomy" id="525640"/>
    <lineage>
        <taxon>Bacteria</taxon>
        <taxon>Pseudomonadati</taxon>
        <taxon>Pseudomonadota</taxon>
        <taxon>Alphaproteobacteria</taxon>
        <taxon>Rhodobacterales</taxon>
        <taxon>Paracoccaceae</taxon>
        <taxon>Paracoccus</taxon>
    </lineage>
</organism>
<dbReference type="Proteomes" id="UP000199555">
    <property type="component" value="Unassembled WGS sequence"/>
</dbReference>
<keyword evidence="3" id="KW-1185">Reference proteome</keyword>
<reference evidence="3" key="1">
    <citation type="submission" date="2016-10" db="EMBL/GenBank/DDBJ databases">
        <authorList>
            <person name="Varghese N."/>
            <person name="Submissions S."/>
        </authorList>
    </citation>
    <scope>NUCLEOTIDE SEQUENCE [LARGE SCALE GENOMIC DNA]</scope>
    <source>
        <strain evidence="3">CGMCC 1.7655</strain>
    </source>
</reference>
<protein>
    <recommendedName>
        <fullName evidence="1">DUF6894 domain-containing protein</fullName>
    </recommendedName>
</protein>
<dbReference type="Pfam" id="PF21834">
    <property type="entry name" value="DUF6894"/>
    <property type="match status" value="1"/>
</dbReference>